<evidence type="ECO:0000256" key="1">
    <source>
        <dbReference type="ARBA" id="ARBA00022723"/>
    </source>
</evidence>
<organism evidence="7 8">
    <name type="scientific">Drosophila virilis</name>
    <name type="common">Fruit fly</name>
    <dbReference type="NCBI Taxonomy" id="7244"/>
    <lineage>
        <taxon>Eukaryota</taxon>
        <taxon>Metazoa</taxon>
        <taxon>Ecdysozoa</taxon>
        <taxon>Arthropoda</taxon>
        <taxon>Hexapoda</taxon>
        <taxon>Insecta</taxon>
        <taxon>Pterygota</taxon>
        <taxon>Neoptera</taxon>
        <taxon>Endopterygota</taxon>
        <taxon>Diptera</taxon>
        <taxon>Brachycera</taxon>
        <taxon>Muscomorpha</taxon>
        <taxon>Ephydroidea</taxon>
        <taxon>Drosophilidae</taxon>
        <taxon>Drosophila</taxon>
    </lineage>
</organism>
<dbReference type="Pfam" id="PF01428">
    <property type="entry name" value="zf-AN1"/>
    <property type="match status" value="1"/>
</dbReference>
<sequence length="360" mass="39980">MFRAKTRKFVRQFGLCAASHSAIDRAETTQDREWIECDREERERKEGRERAEQMQRHLRPSQNTIPHQLPTRLEASPSPSPASSHSKGETDYKSRWSCAKNATANGVKSDQGGGQPRAGKNILDKLKSFDILAKMFDGPIVPYLTDFCLFTALMHIHLLVVQTLGSRSRLGQQNSINFILKALTNESENPVKMENRKLREFGKAKEDTIDSISNDGSTTRTLKSKIMDSNAPLDVTGTGTDTITDCVAKLPEEQVADAAQGKKQHQQIDEPEAGGNQQSSGGPDAADNGQAQEQPKQKGCDKCGKKFGLTGGFSCRCGGTFCAFHRYSDRHDCSFDYREMGASEIRRDNPLVVPEKLRKL</sequence>
<dbReference type="eggNOG" id="KOG3173">
    <property type="taxonomic scope" value="Eukaryota"/>
</dbReference>
<protein>
    <recommendedName>
        <fullName evidence="6">AN1-type domain-containing protein</fullName>
    </recommendedName>
</protein>
<dbReference type="PANTHER" id="PTHR10634:SF149">
    <property type="entry name" value="AN1-TYPE DOMAIN-CONTAINING PROTEIN-RELATED"/>
    <property type="match status" value="1"/>
</dbReference>
<dbReference type="SUPFAM" id="SSF118310">
    <property type="entry name" value="AN1-like Zinc finger"/>
    <property type="match status" value="1"/>
</dbReference>
<dbReference type="OrthoDB" id="428577at2759"/>
<dbReference type="Proteomes" id="UP000008792">
    <property type="component" value="Unassembled WGS sequence"/>
</dbReference>
<reference evidence="7 8" key="1">
    <citation type="journal article" date="2007" name="Nature">
        <title>Evolution of genes and genomes on the Drosophila phylogeny.</title>
        <authorList>
            <consortium name="Drosophila 12 Genomes Consortium"/>
            <person name="Clark A.G."/>
            <person name="Eisen M.B."/>
            <person name="Smith D.R."/>
            <person name="Bergman C.M."/>
            <person name="Oliver B."/>
            <person name="Markow T.A."/>
            <person name="Kaufman T.C."/>
            <person name="Kellis M."/>
            <person name="Gelbart W."/>
            <person name="Iyer V.N."/>
            <person name="Pollard D.A."/>
            <person name="Sackton T.B."/>
            <person name="Larracuente A.M."/>
            <person name="Singh N.D."/>
            <person name="Abad J.P."/>
            <person name="Abt D.N."/>
            <person name="Adryan B."/>
            <person name="Aguade M."/>
            <person name="Akashi H."/>
            <person name="Anderson W.W."/>
            <person name="Aquadro C.F."/>
            <person name="Ardell D.H."/>
            <person name="Arguello R."/>
            <person name="Artieri C.G."/>
            <person name="Barbash D.A."/>
            <person name="Barker D."/>
            <person name="Barsanti P."/>
            <person name="Batterham P."/>
            <person name="Batzoglou S."/>
            <person name="Begun D."/>
            <person name="Bhutkar A."/>
            <person name="Blanco E."/>
            <person name="Bosak S.A."/>
            <person name="Bradley R.K."/>
            <person name="Brand A.D."/>
            <person name="Brent M.R."/>
            <person name="Brooks A.N."/>
            <person name="Brown R.H."/>
            <person name="Butlin R.K."/>
            <person name="Caggese C."/>
            <person name="Calvi B.R."/>
            <person name="Bernardo de Carvalho A."/>
            <person name="Caspi A."/>
            <person name="Castrezana S."/>
            <person name="Celniker S.E."/>
            <person name="Chang J.L."/>
            <person name="Chapple C."/>
            <person name="Chatterji S."/>
            <person name="Chinwalla A."/>
            <person name="Civetta A."/>
            <person name="Clifton S.W."/>
            <person name="Comeron J.M."/>
            <person name="Costello J.C."/>
            <person name="Coyne J.A."/>
            <person name="Daub J."/>
            <person name="David R.G."/>
            <person name="Delcher A.L."/>
            <person name="Delehaunty K."/>
            <person name="Do C.B."/>
            <person name="Ebling H."/>
            <person name="Edwards K."/>
            <person name="Eickbush T."/>
            <person name="Evans J.D."/>
            <person name="Filipski A."/>
            <person name="Findeiss S."/>
            <person name="Freyhult E."/>
            <person name="Fulton L."/>
            <person name="Fulton R."/>
            <person name="Garcia A.C."/>
            <person name="Gardiner A."/>
            <person name="Garfield D.A."/>
            <person name="Garvin B.E."/>
            <person name="Gibson G."/>
            <person name="Gilbert D."/>
            <person name="Gnerre S."/>
            <person name="Godfrey J."/>
            <person name="Good R."/>
            <person name="Gotea V."/>
            <person name="Gravely B."/>
            <person name="Greenberg A.J."/>
            <person name="Griffiths-Jones S."/>
            <person name="Gross S."/>
            <person name="Guigo R."/>
            <person name="Gustafson E.A."/>
            <person name="Haerty W."/>
            <person name="Hahn M.W."/>
            <person name="Halligan D.L."/>
            <person name="Halpern A.L."/>
            <person name="Halter G.M."/>
            <person name="Han M.V."/>
            <person name="Heger A."/>
            <person name="Hillier L."/>
            <person name="Hinrichs A.S."/>
            <person name="Holmes I."/>
            <person name="Hoskins R.A."/>
            <person name="Hubisz M.J."/>
            <person name="Hultmark D."/>
            <person name="Huntley M.A."/>
            <person name="Jaffe D.B."/>
            <person name="Jagadeeshan S."/>
            <person name="Jeck W.R."/>
            <person name="Johnson J."/>
            <person name="Jones C.D."/>
            <person name="Jordan W.C."/>
            <person name="Karpen G.H."/>
            <person name="Kataoka E."/>
            <person name="Keightley P.D."/>
            <person name="Kheradpour P."/>
            <person name="Kirkness E.F."/>
            <person name="Koerich L.B."/>
            <person name="Kristiansen K."/>
            <person name="Kudrna D."/>
            <person name="Kulathinal R.J."/>
            <person name="Kumar S."/>
            <person name="Kwok R."/>
            <person name="Lander E."/>
            <person name="Langley C.H."/>
            <person name="Lapoint R."/>
            <person name="Lazzaro B.P."/>
            <person name="Lee S.J."/>
            <person name="Levesque L."/>
            <person name="Li R."/>
            <person name="Lin C.F."/>
            <person name="Lin M.F."/>
            <person name="Lindblad-Toh K."/>
            <person name="Llopart A."/>
            <person name="Long M."/>
            <person name="Low L."/>
            <person name="Lozovsky E."/>
            <person name="Lu J."/>
            <person name="Luo M."/>
            <person name="Machado C.A."/>
            <person name="Makalowski W."/>
            <person name="Marzo M."/>
            <person name="Matsuda M."/>
            <person name="Matzkin L."/>
            <person name="McAllister B."/>
            <person name="McBride C.S."/>
            <person name="McKernan B."/>
            <person name="McKernan K."/>
            <person name="Mendez-Lago M."/>
            <person name="Minx P."/>
            <person name="Mollenhauer M.U."/>
            <person name="Montooth K."/>
            <person name="Mount S.M."/>
            <person name="Mu X."/>
            <person name="Myers E."/>
            <person name="Negre B."/>
            <person name="Newfeld S."/>
            <person name="Nielsen R."/>
            <person name="Noor M.A."/>
            <person name="O'Grady P."/>
            <person name="Pachter L."/>
            <person name="Papaceit M."/>
            <person name="Parisi M.J."/>
            <person name="Parisi M."/>
            <person name="Parts L."/>
            <person name="Pedersen J.S."/>
            <person name="Pesole G."/>
            <person name="Phillippy A.M."/>
            <person name="Ponting C.P."/>
            <person name="Pop M."/>
            <person name="Porcelli D."/>
            <person name="Powell J.R."/>
            <person name="Prohaska S."/>
            <person name="Pruitt K."/>
            <person name="Puig M."/>
            <person name="Quesneville H."/>
            <person name="Ram K.R."/>
            <person name="Rand D."/>
            <person name="Rasmussen M.D."/>
            <person name="Reed L.K."/>
            <person name="Reenan R."/>
            <person name="Reily A."/>
            <person name="Remington K.A."/>
            <person name="Rieger T.T."/>
            <person name="Ritchie M.G."/>
            <person name="Robin C."/>
            <person name="Rogers Y.H."/>
            <person name="Rohde C."/>
            <person name="Rozas J."/>
            <person name="Rubenfield M.J."/>
            <person name="Ruiz A."/>
            <person name="Russo S."/>
            <person name="Salzberg S.L."/>
            <person name="Sanchez-Gracia A."/>
            <person name="Saranga D.J."/>
            <person name="Sato H."/>
            <person name="Schaeffer S.W."/>
            <person name="Schatz M.C."/>
            <person name="Schlenke T."/>
            <person name="Schwartz R."/>
            <person name="Segarra C."/>
            <person name="Singh R.S."/>
            <person name="Sirot L."/>
            <person name="Sirota M."/>
            <person name="Sisneros N.B."/>
            <person name="Smith C.D."/>
            <person name="Smith T.F."/>
            <person name="Spieth J."/>
            <person name="Stage D.E."/>
            <person name="Stark A."/>
            <person name="Stephan W."/>
            <person name="Strausberg R.L."/>
            <person name="Strempel S."/>
            <person name="Sturgill D."/>
            <person name="Sutton G."/>
            <person name="Sutton G.G."/>
            <person name="Tao W."/>
            <person name="Teichmann S."/>
            <person name="Tobari Y.N."/>
            <person name="Tomimura Y."/>
            <person name="Tsolas J.M."/>
            <person name="Valente V.L."/>
            <person name="Venter E."/>
            <person name="Venter J.C."/>
            <person name="Vicario S."/>
            <person name="Vieira F.G."/>
            <person name="Vilella A.J."/>
            <person name="Villasante A."/>
            <person name="Walenz B."/>
            <person name="Wang J."/>
            <person name="Wasserman M."/>
            <person name="Watts T."/>
            <person name="Wilson D."/>
            <person name="Wilson R.K."/>
            <person name="Wing R.A."/>
            <person name="Wolfner M.F."/>
            <person name="Wong A."/>
            <person name="Wong G.K."/>
            <person name="Wu C.I."/>
            <person name="Wu G."/>
            <person name="Yamamoto D."/>
            <person name="Yang H.P."/>
            <person name="Yang S.P."/>
            <person name="Yorke J.A."/>
            <person name="Yoshida K."/>
            <person name="Zdobnov E."/>
            <person name="Zhang P."/>
            <person name="Zhang Y."/>
            <person name="Zimin A.V."/>
            <person name="Baldwin J."/>
            <person name="Abdouelleil A."/>
            <person name="Abdulkadir J."/>
            <person name="Abebe A."/>
            <person name="Abera B."/>
            <person name="Abreu J."/>
            <person name="Acer S.C."/>
            <person name="Aftuck L."/>
            <person name="Alexander A."/>
            <person name="An P."/>
            <person name="Anderson E."/>
            <person name="Anderson S."/>
            <person name="Arachi H."/>
            <person name="Azer M."/>
            <person name="Bachantsang P."/>
            <person name="Barry A."/>
            <person name="Bayul T."/>
            <person name="Berlin A."/>
            <person name="Bessette D."/>
            <person name="Bloom T."/>
            <person name="Blye J."/>
            <person name="Boguslavskiy L."/>
            <person name="Bonnet C."/>
            <person name="Boukhgalter B."/>
            <person name="Bourzgui I."/>
            <person name="Brown A."/>
            <person name="Cahill P."/>
            <person name="Channer S."/>
            <person name="Cheshatsang Y."/>
            <person name="Chuda L."/>
            <person name="Citroen M."/>
            <person name="Collymore A."/>
            <person name="Cooke P."/>
            <person name="Costello M."/>
            <person name="D'Aco K."/>
            <person name="Daza R."/>
            <person name="De Haan G."/>
            <person name="DeGray S."/>
            <person name="DeMaso C."/>
            <person name="Dhargay N."/>
            <person name="Dooley K."/>
            <person name="Dooley E."/>
            <person name="Doricent M."/>
            <person name="Dorje P."/>
            <person name="Dorjee K."/>
            <person name="Dupes A."/>
            <person name="Elong R."/>
            <person name="Falk J."/>
            <person name="Farina A."/>
            <person name="Faro S."/>
            <person name="Ferguson D."/>
            <person name="Fisher S."/>
            <person name="Foley C.D."/>
            <person name="Franke A."/>
            <person name="Friedrich D."/>
            <person name="Gadbois L."/>
            <person name="Gearin G."/>
            <person name="Gearin C.R."/>
            <person name="Giannoukos G."/>
            <person name="Goode T."/>
            <person name="Graham J."/>
            <person name="Grandbois E."/>
            <person name="Grewal S."/>
            <person name="Gyaltsen K."/>
            <person name="Hafez N."/>
            <person name="Hagos B."/>
            <person name="Hall J."/>
            <person name="Henson C."/>
            <person name="Hollinger A."/>
            <person name="Honan T."/>
            <person name="Huard M.D."/>
            <person name="Hughes L."/>
            <person name="Hurhula B."/>
            <person name="Husby M.E."/>
            <person name="Kamat A."/>
            <person name="Kanga B."/>
            <person name="Kashin S."/>
            <person name="Khazanovich D."/>
            <person name="Kisner P."/>
            <person name="Lance K."/>
            <person name="Lara M."/>
            <person name="Lee W."/>
            <person name="Lennon N."/>
            <person name="Letendre F."/>
            <person name="LeVine R."/>
            <person name="Lipovsky A."/>
            <person name="Liu X."/>
            <person name="Liu J."/>
            <person name="Liu S."/>
            <person name="Lokyitsang T."/>
            <person name="Lokyitsang Y."/>
            <person name="Lubonja R."/>
            <person name="Lui A."/>
            <person name="MacDonald P."/>
            <person name="Magnisalis V."/>
            <person name="Maru K."/>
            <person name="Matthews C."/>
            <person name="McCusker W."/>
            <person name="McDonough S."/>
            <person name="Mehta T."/>
            <person name="Meldrim J."/>
            <person name="Meneus L."/>
            <person name="Mihai O."/>
            <person name="Mihalev A."/>
            <person name="Mihova T."/>
            <person name="Mittelman R."/>
            <person name="Mlenga V."/>
            <person name="Montmayeur A."/>
            <person name="Mulrain L."/>
            <person name="Navidi A."/>
            <person name="Naylor J."/>
            <person name="Negash T."/>
            <person name="Nguyen T."/>
            <person name="Nguyen N."/>
            <person name="Nicol R."/>
            <person name="Norbu C."/>
            <person name="Norbu N."/>
            <person name="Novod N."/>
            <person name="O'Neill B."/>
            <person name="Osman S."/>
            <person name="Markiewicz E."/>
            <person name="Oyono O.L."/>
            <person name="Patti C."/>
            <person name="Phunkhang P."/>
            <person name="Pierre F."/>
            <person name="Priest M."/>
            <person name="Raghuraman S."/>
            <person name="Rege F."/>
            <person name="Reyes R."/>
            <person name="Rise C."/>
            <person name="Rogov P."/>
            <person name="Ross K."/>
            <person name="Ryan E."/>
            <person name="Settipalli S."/>
            <person name="Shea T."/>
            <person name="Sherpa N."/>
            <person name="Shi L."/>
            <person name="Shih D."/>
            <person name="Sparrow T."/>
            <person name="Spaulding J."/>
            <person name="Stalker J."/>
            <person name="Stange-Thomann N."/>
            <person name="Stavropoulos S."/>
            <person name="Stone C."/>
            <person name="Strader C."/>
            <person name="Tesfaye S."/>
            <person name="Thomson T."/>
            <person name="Thoulutsang Y."/>
            <person name="Thoulutsang D."/>
            <person name="Topham K."/>
            <person name="Topping I."/>
            <person name="Tsamla T."/>
            <person name="Vassiliev H."/>
            <person name="Vo A."/>
            <person name="Wangchuk T."/>
            <person name="Wangdi T."/>
            <person name="Weiand M."/>
            <person name="Wilkinson J."/>
            <person name="Wilson A."/>
            <person name="Yadav S."/>
            <person name="Young G."/>
            <person name="Yu Q."/>
            <person name="Zembek L."/>
            <person name="Zhong D."/>
            <person name="Zimmer A."/>
            <person name="Zwirko Z."/>
            <person name="Jaffe D.B."/>
            <person name="Alvarez P."/>
            <person name="Brockman W."/>
            <person name="Butler J."/>
            <person name="Chin C."/>
            <person name="Gnerre S."/>
            <person name="Grabherr M."/>
            <person name="Kleber M."/>
            <person name="Mauceli E."/>
            <person name="MacCallum I."/>
        </authorList>
    </citation>
    <scope>NUCLEOTIDE SEQUENCE [LARGE SCALE GENOMIC DNA]</scope>
    <source>
        <strain evidence="8">Tucson 15010-1051.87</strain>
    </source>
</reference>
<feature type="domain" description="AN1-type" evidence="6">
    <location>
        <begin position="294"/>
        <end position="341"/>
    </location>
</feature>
<keyword evidence="8" id="KW-1185">Reference proteome</keyword>
<dbReference type="GO" id="GO:0008270">
    <property type="term" value="F:zinc ion binding"/>
    <property type="evidence" value="ECO:0007669"/>
    <property type="project" value="UniProtKB-KW"/>
</dbReference>
<keyword evidence="1" id="KW-0479">Metal-binding</keyword>
<dbReference type="EMBL" id="CH940651">
    <property type="protein sequence ID" value="KRF82240.1"/>
    <property type="molecule type" value="Genomic_DNA"/>
</dbReference>
<proteinExistence type="predicted"/>
<evidence type="ECO:0000313" key="7">
    <source>
        <dbReference type="EMBL" id="KRF82240.1"/>
    </source>
</evidence>
<feature type="region of interest" description="Disordered" evidence="5">
    <location>
        <begin position="38"/>
        <end position="94"/>
    </location>
</feature>
<evidence type="ECO:0000259" key="6">
    <source>
        <dbReference type="PROSITE" id="PS51039"/>
    </source>
</evidence>
<evidence type="ECO:0000256" key="5">
    <source>
        <dbReference type="SAM" id="MobiDB-lite"/>
    </source>
</evidence>
<feature type="region of interest" description="Disordered" evidence="5">
    <location>
        <begin position="256"/>
        <end position="300"/>
    </location>
</feature>
<gene>
    <name evidence="7" type="primary">Dvir\GJ19269</name>
    <name evidence="7" type="ORF">Dvir_GJ19269</name>
</gene>
<dbReference type="InterPro" id="IPR050652">
    <property type="entry name" value="AN1_A20_ZnFinger"/>
</dbReference>
<dbReference type="STRING" id="7244.A0A0Q9WPK6"/>
<accession>A0A0Q9WPK6</accession>
<dbReference type="InterPro" id="IPR000058">
    <property type="entry name" value="Znf_AN1"/>
</dbReference>
<evidence type="ECO:0000313" key="8">
    <source>
        <dbReference type="Proteomes" id="UP000008792"/>
    </source>
</evidence>
<evidence type="ECO:0000256" key="3">
    <source>
        <dbReference type="ARBA" id="ARBA00022833"/>
    </source>
</evidence>
<name>A0A0Q9WPK6_DROVI</name>
<dbReference type="Gene3D" id="4.10.1110.10">
    <property type="entry name" value="AN1-like Zinc finger"/>
    <property type="match status" value="1"/>
</dbReference>
<dbReference type="AlphaFoldDB" id="A0A0Q9WPK6"/>
<dbReference type="PANTHER" id="PTHR10634">
    <property type="entry name" value="AN1-TYPE ZINC FINGER PROTEIN"/>
    <property type="match status" value="1"/>
</dbReference>
<dbReference type="InterPro" id="IPR035896">
    <property type="entry name" value="AN1-like_Znf"/>
</dbReference>
<keyword evidence="3" id="KW-0862">Zinc</keyword>
<feature type="compositionally biased region" description="Basic and acidic residues" evidence="5">
    <location>
        <begin position="38"/>
        <end position="55"/>
    </location>
</feature>
<dbReference type="InParanoid" id="A0A0Q9WPK6"/>
<feature type="compositionally biased region" description="Low complexity" evidence="5">
    <location>
        <begin position="75"/>
        <end position="85"/>
    </location>
</feature>
<dbReference type="PROSITE" id="PS51039">
    <property type="entry name" value="ZF_AN1"/>
    <property type="match status" value="1"/>
</dbReference>
<keyword evidence="2 4" id="KW-0863">Zinc-finger</keyword>
<dbReference type="SMART" id="SM00154">
    <property type="entry name" value="ZnF_AN1"/>
    <property type="match status" value="1"/>
</dbReference>
<evidence type="ECO:0000256" key="4">
    <source>
        <dbReference type="PROSITE-ProRule" id="PRU00449"/>
    </source>
</evidence>
<evidence type="ECO:0000256" key="2">
    <source>
        <dbReference type="ARBA" id="ARBA00022771"/>
    </source>
</evidence>